<evidence type="ECO:0000256" key="3">
    <source>
        <dbReference type="ARBA" id="ARBA00012438"/>
    </source>
</evidence>
<dbReference type="InterPro" id="IPR050428">
    <property type="entry name" value="TCS_sensor_his_kinase"/>
</dbReference>
<dbReference type="EMBL" id="VFPP01000001">
    <property type="protein sequence ID" value="TQM79765.1"/>
    <property type="molecule type" value="Genomic_DNA"/>
</dbReference>
<evidence type="ECO:0000313" key="14">
    <source>
        <dbReference type="EMBL" id="TQM79765.1"/>
    </source>
</evidence>
<dbReference type="InterPro" id="IPR003660">
    <property type="entry name" value="HAMP_dom"/>
</dbReference>
<dbReference type="CDD" id="cd06225">
    <property type="entry name" value="HAMP"/>
    <property type="match status" value="1"/>
</dbReference>
<evidence type="ECO:0000256" key="9">
    <source>
        <dbReference type="ARBA" id="ARBA00023012"/>
    </source>
</evidence>
<evidence type="ECO:0000256" key="4">
    <source>
        <dbReference type="ARBA" id="ARBA00022553"/>
    </source>
</evidence>
<dbReference type="EC" id="2.7.13.3" evidence="3"/>
<keyword evidence="7 14" id="KW-0418">Kinase</keyword>
<dbReference type="PROSITE" id="PS50109">
    <property type="entry name" value="HIS_KIN"/>
    <property type="match status" value="1"/>
</dbReference>
<dbReference type="InterPro" id="IPR004358">
    <property type="entry name" value="Sig_transdc_His_kin-like_C"/>
</dbReference>
<evidence type="ECO:0000256" key="8">
    <source>
        <dbReference type="ARBA" id="ARBA00022989"/>
    </source>
</evidence>
<feature type="transmembrane region" description="Helical" evidence="11">
    <location>
        <begin position="173"/>
        <end position="194"/>
    </location>
</feature>
<feature type="domain" description="HAMP" evidence="13">
    <location>
        <begin position="196"/>
        <end position="249"/>
    </location>
</feature>
<dbReference type="InterPro" id="IPR036097">
    <property type="entry name" value="HisK_dim/P_sf"/>
</dbReference>
<dbReference type="Pfam" id="PF00672">
    <property type="entry name" value="HAMP"/>
    <property type="match status" value="1"/>
</dbReference>
<evidence type="ECO:0000256" key="6">
    <source>
        <dbReference type="ARBA" id="ARBA00022692"/>
    </source>
</evidence>
<evidence type="ECO:0000256" key="7">
    <source>
        <dbReference type="ARBA" id="ARBA00022777"/>
    </source>
</evidence>
<dbReference type="PANTHER" id="PTHR45436:SF5">
    <property type="entry name" value="SENSOR HISTIDINE KINASE TRCS"/>
    <property type="match status" value="1"/>
</dbReference>
<dbReference type="CDD" id="cd00075">
    <property type="entry name" value="HATPase"/>
    <property type="match status" value="1"/>
</dbReference>
<dbReference type="SMART" id="SM00387">
    <property type="entry name" value="HATPase_c"/>
    <property type="match status" value="1"/>
</dbReference>
<dbReference type="InterPro" id="IPR005467">
    <property type="entry name" value="His_kinase_dom"/>
</dbReference>
<dbReference type="GO" id="GO:0005886">
    <property type="term" value="C:plasma membrane"/>
    <property type="evidence" value="ECO:0007669"/>
    <property type="project" value="UniProtKB-SubCell"/>
</dbReference>
<organism evidence="14 15">
    <name type="scientific">Saccharothrix saharensis</name>
    <dbReference type="NCBI Taxonomy" id="571190"/>
    <lineage>
        <taxon>Bacteria</taxon>
        <taxon>Bacillati</taxon>
        <taxon>Actinomycetota</taxon>
        <taxon>Actinomycetes</taxon>
        <taxon>Pseudonocardiales</taxon>
        <taxon>Pseudonocardiaceae</taxon>
        <taxon>Saccharothrix</taxon>
    </lineage>
</organism>
<keyword evidence="5" id="KW-0808">Transferase</keyword>
<accession>A0A543JAB1</accession>
<evidence type="ECO:0000256" key="11">
    <source>
        <dbReference type="SAM" id="Phobius"/>
    </source>
</evidence>
<evidence type="ECO:0000256" key="10">
    <source>
        <dbReference type="ARBA" id="ARBA00023136"/>
    </source>
</evidence>
<keyword evidence="6 11" id="KW-0812">Transmembrane</keyword>
<reference evidence="14 15" key="1">
    <citation type="submission" date="2019-06" db="EMBL/GenBank/DDBJ databases">
        <title>Sequencing the genomes of 1000 actinobacteria strains.</title>
        <authorList>
            <person name="Klenk H.-P."/>
        </authorList>
    </citation>
    <scope>NUCLEOTIDE SEQUENCE [LARGE SCALE GENOMIC DNA]</scope>
    <source>
        <strain evidence="14 15">DSM 45456</strain>
    </source>
</reference>
<dbReference type="InterPro" id="IPR003661">
    <property type="entry name" value="HisK_dim/P_dom"/>
</dbReference>
<dbReference type="PROSITE" id="PS50885">
    <property type="entry name" value="HAMP"/>
    <property type="match status" value="1"/>
</dbReference>
<dbReference type="Pfam" id="PF02518">
    <property type="entry name" value="HATPase_c"/>
    <property type="match status" value="1"/>
</dbReference>
<dbReference type="InterPro" id="IPR003594">
    <property type="entry name" value="HATPase_dom"/>
</dbReference>
<keyword evidence="10 11" id="KW-0472">Membrane</keyword>
<name>A0A543JAB1_9PSEU</name>
<dbReference type="SUPFAM" id="SSF47384">
    <property type="entry name" value="Homodimeric domain of signal transducing histidine kinase"/>
    <property type="match status" value="1"/>
</dbReference>
<dbReference type="PRINTS" id="PR00344">
    <property type="entry name" value="BCTRLSENSOR"/>
</dbReference>
<sequence>MSGRRSLRVAVTAVATAVIAVPLLGIAAVAGVFLRDQAMRFETAPTRLTVICLAGSLSTDAGGAATRRTSGTTSLGEECAGGEHEVAITSRPIGDHAVPGLSDADRVVFLEARYNSVAYVPELSLWPFTDPLAITTRQVLDTGETSPGRPVASLAAPLRDGLVAAQAALNRRVLGLVGGALLLTVLSAVVVWFATGRVLRPVEAIRREVADITGHDLSRRVPVPATRNEIARLAGTVNATLDRLQAAVEENRRFVADASHELRGPIAALRAELEIAHAHPDLTDWPAVVDGALQDTYRLQQLAGDLLLLARLDHAPGTVSNDVVDLAELVRSHTARRRGDHLLVTEVDEGPVPVRGSRALLARLLDNLLDNAERHATGRVGVRLAATGGVAWLDVVDDGPGIPLEDRERVFERFTRLDDARTRDTGGTGLGLPIARRIAELHSGELVVSDAPEHDGARLTATLPVLPD</sequence>
<dbReference type="GO" id="GO:0000155">
    <property type="term" value="F:phosphorelay sensor kinase activity"/>
    <property type="evidence" value="ECO:0007669"/>
    <property type="project" value="InterPro"/>
</dbReference>
<dbReference type="PANTHER" id="PTHR45436">
    <property type="entry name" value="SENSOR HISTIDINE KINASE YKOH"/>
    <property type="match status" value="1"/>
</dbReference>
<dbReference type="Gene3D" id="6.10.340.10">
    <property type="match status" value="1"/>
</dbReference>
<evidence type="ECO:0000259" key="13">
    <source>
        <dbReference type="PROSITE" id="PS50885"/>
    </source>
</evidence>
<comment type="catalytic activity">
    <reaction evidence="1">
        <text>ATP + protein L-histidine = ADP + protein N-phospho-L-histidine.</text>
        <dbReference type="EC" id="2.7.13.3"/>
    </reaction>
</comment>
<keyword evidence="4" id="KW-0597">Phosphoprotein</keyword>
<keyword evidence="15" id="KW-1185">Reference proteome</keyword>
<dbReference type="Gene3D" id="1.10.287.130">
    <property type="match status" value="1"/>
</dbReference>
<evidence type="ECO:0000256" key="5">
    <source>
        <dbReference type="ARBA" id="ARBA00022679"/>
    </source>
</evidence>
<dbReference type="Proteomes" id="UP000316628">
    <property type="component" value="Unassembled WGS sequence"/>
</dbReference>
<dbReference type="Gene3D" id="3.30.565.10">
    <property type="entry name" value="Histidine kinase-like ATPase, C-terminal domain"/>
    <property type="match status" value="1"/>
</dbReference>
<protein>
    <recommendedName>
        <fullName evidence="3">histidine kinase</fullName>
        <ecNumber evidence="3">2.7.13.3</ecNumber>
    </recommendedName>
</protein>
<evidence type="ECO:0000259" key="12">
    <source>
        <dbReference type="PROSITE" id="PS50109"/>
    </source>
</evidence>
<comment type="caution">
    <text evidence="14">The sequence shown here is derived from an EMBL/GenBank/DDBJ whole genome shotgun (WGS) entry which is preliminary data.</text>
</comment>
<gene>
    <name evidence="14" type="ORF">FHX81_2075</name>
</gene>
<dbReference type="InterPro" id="IPR036890">
    <property type="entry name" value="HATPase_C_sf"/>
</dbReference>
<keyword evidence="8 11" id="KW-1133">Transmembrane helix</keyword>
<dbReference type="CDD" id="cd00082">
    <property type="entry name" value="HisKA"/>
    <property type="match status" value="1"/>
</dbReference>
<dbReference type="SUPFAM" id="SSF158472">
    <property type="entry name" value="HAMP domain-like"/>
    <property type="match status" value="1"/>
</dbReference>
<dbReference type="AlphaFoldDB" id="A0A543JAB1"/>
<proteinExistence type="predicted"/>
<feature type="transmembrane region" description="Helical" evidence="11">
    <location>
        <begin position="12"/>
        <end position="34"/>
    </location>
</feature>
<dbReference type="RefSeq" id="WP_246107739.1">
    <property type="nucleotide sequence ID" value="NZ_VFPP01000001.1"/>
</dbReference>
<evidence type="ECO:0000256" key="2">
    <source>
        <dbReference type="ARBA" id="ARBA00004236"/>
    </source>
</evidence>
<dbReference type="SMART" id="SM00304">
    <property type="entry name" value="HAMP"/>
    <property type="match status" value="1"/>
</dbReference>
<keyword evidence="9" id="KW-0902">Two-component regulatory system</keyword>
<dbReference type="SUPFAM" id="SSF55874">
    <property type="entry name" value="ATPase domain of HSP90 chaperone/DNA topoisomerase II/histidine kinase"/>
    <property type="match status" value="1"/>
</dbReference>
<feature type="domain" description="Histidine kinase" evidence="12">
    <location>
        <begin position="257"/>
        <end position="467"/>
    </location>
</feature>
<dbReference type="SMART" id="SM00388">
    <property type="entry name" value="HisKA"/>
    <property type="match status" value="1"/>
</dbReference>
<dbReference type="Pfam" id="PF00512">
    <property type="entry name" value="HisKA"/>
    <property type="match status" value="1"/>
</dbReference>
<comment type="subcellular location">
    <subcellularLocation>
        <location evidence="2">Cell membrane</location>
    </subcellularLocation>
</comment>
<evidence type="ECO:0000313" key="15">
    <source>
        <dbReference type="Proteomes" id="UP000316628"/>
    </source>
</evidence>
<evidence type="ECO:0000256" key="1">
    <source>
        <dbReference type="ARBA" id="ARBA00000085"/>
    </source>
</evidence>